<keyword evidence="3" id="KW-1185">Reference proteome</keyword>
<dbReference type="eggNOG" id="COG2324">
    <property type="taxonomic scope" value="Bacteria"/>
</dbReference>
<evidence type="ECO:0000256" key="1">
    <source>
        <dbReference type="SAM" id="Phobius"/>
    </source>
</evidence>
<feature type="transmembrane region" description="Helical" evidence="1">
    <location>
        <begin position="197"/>
        <end position="217"/>
    </location>
</feature>
<feature type="transmembrane region" description="Helical" evidence="1">
    <location>
        <begin position="83"/>
        <end position="103"/>
    </location>
</feature>
<feature type="transmembrane region" description="Helical" evidence="1">
    <location>
        <begin position="31"/>
        <end position="51"/>
    </location>
</feature>
<evidence type="ECO:0000313" key="3">
    <source>
        <dbReference type="Proteomes" id="UP000010119"/>
    </source>
</evidence>
<dbReference type="Proteomes" id="UP000010119">
    <property type="component" value="Unassembled WGS sequence"/>
</dbReference>
<keyword evidence="1" id="KW-0472">Membrane</keyword>
<dbReference type="AlphaFoldDB" id="D7V0Z5"/>
<evidence type="ECO:0000313" key="2">
    <source>
        <dbReference type="EMBL" id="EFI83227.1"/>
    </source>
</evidence>
<accession>D7V0Z5</accession>
<evidence type="ECO:0008006" key="4">
    <source>
        <dbReference type="Google" id="ProtNLM"/>
    </source>
</evidence>
<reference evidence="2" key="1">
    <citation type="submission" date="2010-06" db="EMBL/GenBank/DDBJ databases">
        <authorList>
            <person name="Muzny D."/>
            <person name="Qin X."/>
            <person name="Buhay C."/>
            <person name="Dugan-Rocha S."/>
            <person name="Ding Y."/>
            <person name="Chen G."/>
            <person name="Hawes A."/>
            <person name="Holder M."/>
            <person name="Jhangiani S."/>
            <person name="Johnson A."/>
            <person name="Khan Z."/>
            <person name="Li Z."/>
            <person name="Liu W."/>
            <person name="Liu X."/>
            <person name="Perez L."/>
            <person name="Shen H."/>
            <person name="Wang Q."/>
            <person name="Watt J."/>
            <person name="Xi L."/>
            <person name="Xin Y."/>
            <person name="Zhou J."/>
            <person name="Deng J."/>
            <person name="Jiang H."/>
            <person name="Liu Y."/>
            <person name="Qu J."/>
            <person name="Song X.-Z."/>
            <person name="Zhang L."/>
            <person name="Villasana D."/>
            <person name="Johnson A."/>
            <person name="Liu J."/>
            <person name="Liyanage D."/>
            <person name="Lorensuhewa L."/>
            <person name="Robinson T."/>
            <person name="Song A."/>
            <person name="Song B.-B."/>
            <person name="Dinh H."/>
            <person name="Thornton R."/>
            <person name="Coyle M."/>
            <person name="Francisco L."/>
            <person name="Jackson L."/>
            <person name="Javaid M."/>
            <person name="Korchina V."/>
            <person name="Kovar C."/>
            <person name="Mata R."/>
            <person name="Mathew T."/>
            <person name="Ngo R."/>
            <person name="Nguyen L."/>
            <person name="Nguyen N."/>
            <person name="Okwuonu G."/>
            <person name="Ongeri F."/>
            <person name="Pham C."/>
            <person name="Simmons D."/>
            <person name="Wilczek-Boney K."/>
            <person name="Hale W."/>
            <person name="Jakkamsetti A."/>
            <person name="Pham P."/>
            <person name="Ruth R."/>
            <person name="San Lucas F."/>
            <person name="Warren J."/>
            <person name="Zhang J."/>
            <person name="Zhao Z."/>
            <person name="Zhou C."/>
            <person name="Zhu D."/>
            <person name="Lee S."/>
            <person name="Bess C."/>
            <person name="Blankenburg K."/>
            <person name="Forbes L."/>
            <person name="Fu Q."/>
            <person name="Gubbala S."/>
            <person name="Hirani K."/>
            <person name="Jayaseelan J.C."/>
            <person name="Lara F."/>
            <person name="Munidasa M."/>
            <person name="Palculict T."/>
            <person name="Patil S."/>
            <person name="Pu L.-L."/>
            <person name="Saada N."/>
            <person name="Tang L."/>
            <person name="Weissenberger G."/>
            <person name="Zhu Y."/>
            <person name="Hemphill L."/>
            <person name="Shang Y."/>
            <person name="Youmans B."/>
            <person name="Ayvaz T."/>
            <person name="Ross M."/>
            <person name="Santibanez J."/>
            <person name="Aqrawi P."/>
            <person name="Gross S."/>
            <person name="Joshi V."/>
            <person name="Fowler G."/>
            <person name="Nazareth L."/>
            <person name="Reid J."/>
            <person name="Worley K."/>
            <person name="Petrosino J."/>
            <person name="Highlander S."/>
            <person name="Gibbs R."/>
        </authorList>
    </citation>
    <scope>NUCLEOTIDE SEQUENCE [LARGE SCALE GENOMIC DNA]</scope>
    <source>
        <strain evidence="2">DSM 20601</strain>
    </source>
</reference>
<keyword evidence="1" id="KW-1133">Transmembrane helix</keyword>
<dbReference type="STRING" id="525367.HMPREF0556_11912"/>
<protein>
    <recommendedName>
        <fullName evidence="4">DUF422 domain-containing protein</fullName>
    </recommendedName>
</protein>
<comment type="caution">
    <text evidence="2">The sequence shown here is derived from an EMBL/GenBank/DDBJ whole genome shotgun (WGS) entry which is preliminary data.</text>
</comment>
<feature type="transmembrane region" description="Helical" evidence="1">
    <location>
        <begin position="155"/>
        <end position="177"/>
    </location>
</feature>
<sequence length="282" mass="32312">MALADLLIFKRAKGKYSEAGEDSMLEKIYKFLLWIYIFWFLINICLITFHVTPPHLTTLHSLFLVLTGIFALVFFIMQYGTGLGLAMISLVFIVSVSIEWMQLSFTEQNYAAHFGLDIYGVPITFGFIWIGMIAGTHIIAREITLKISIDWLRGGIYSIIAATMVMIFEVLIQPISMQSKNLLALGNGITVLQLSDFINWWLLGFILHLLIFFILSLTDKWGKLKYPDLKLELVIVYWIIIAFFVFLSLYIDLWSSIAIIIGANALFTLCFYISLDKEEKQT</sequence>
<dbReference type="EMBL" id="ACCR02000005">
    <property type="protein sequence ID" value="EFI83227.1"/>
    <property type="molecule type" value="Genomic_DNA"/>
</dbReference>
<keyword evidence="1" id="KW-0812">Transmembrane</keyword>
<feature type="transmembrane region" description="Helical" evidence="1">
    <location>
        <begin position="123"/>
        <end position="143"/>
    </location>
</feature>
<feature type="transmembrane region" description="Helical" evidence="1">
    <location>
        <begin position="57"/>
        <end position="76"/>
    </location>
</feature>
<feature type="transmembrane region" description="Helical" evidence="1">
    <location>
        <begin position="229"/>
        <end position="251"/>
    </location>
</feature>
<gene>
    <name evidence="2" type="ORF">HMPREF0556_11912</name>
</gene>
<dbReference type="HOGENOM" id="CLU_986246_0_0_9"/>
<proteinExistence type="predicted"/>
<name>D7V0Z5_LISGR</name>
<organism evidence="2 3">
    <name type="scientific">Listeria grayi DSM 20601</name>
    <dbReference type="NCBI Taxonomy" id="525367"/>
    <lineage>
        <taxon>Bacteria</taxon>
        <taxon>Bacillati</taxon>
        <taxon>Bacillota</taxon>
        <taxon>Bacilli</taxon>
        <taxon>Bacillales</taxon>
        <taxon>Listeriaceae</taxon>
        <taxon>Listeria</taxon>
    </lineage>
</organism>
<feature type="transmembrane region" description="Helical" evidence="1">
    <location>
        <begin position="257"/>
        <end position="275"/>
    </location>
</feature>